<feature type="non-terminal residue" evidence="2">
    <location>
        <position position="1"/>
    </location>
</feature>
<dbReference type="EMBL" id="ASHM01112310">
    <property type="protein sequence ID" value="PNX70285.1"/>
    <property type="molecule type" value="Genomic_DNA"/>
</dbReference>
<comment type="caution">
    <text evidence="2">The sequence shown here is derived from an EMBL/GenBank/DDBJ whole genome shotgun (WGS) entry which is preliminary data.</text>
</comment>
<feature type="region of interest" description="Disordered" evidence="1">
    <location>
        <begin position="1"/>
        <end position="23"/>
    </location>
</feature>
<evidence type="ECO:0000313" key="3">
    <source>
        <dbReference type="Proteomes" id="UP000236291"/>
    </source>
</evidence>
<name>A0A2K3KVH5_TRIPR</name>
<organism evidence="2 3">
    <name type="scientific">Trifolium pratense</name>
    <name type="common">Red clover</name>
    <dbReference type="NCBI Taxonomy" id="57577"/>
    <lineage>
        <taxon>Eukaryota</taxon>
        <taxon>Viridiplantae</taxon>
        <taxon>Streptophyta</taxon>
        <taxon>Embryophyta</taxon>
        <taxon>Tracheophyta</taxon>
        <taxon>Spermatophyta</taxon>
        <taxon>Magnoliopsida</taxon>
        <taxon>eudicotyledons</taxon>
        <taxon>Gunneridae</taxon>
        <taxon>Pentapetalae</taxon>
        <taxon>rosids</taxon>
        <taxon>fabids</taxon>
        <taxon>Fabales</taxon>
        <taxon>Fabaceae</taxon>
        <taxon>Papilionoideae</taxon>
        <taxon>50 kb inversion clade</taxon>
        <taxon>NPAAA clade</taxon>
        <taxon>Hologalegina</taxon>
        <taxon>IRL clade</taxon>
        <taxon>Trifolieae</taxon>
        <taxon>Trifolium</taxon>
    </lineage>
</organism>
<accession>A0A2K3KVH5</accession>
<reference evidence="2 3" key="2">
    <citation type="journal article" date="2017" name="Front. Plant Sci.">
        <title>Gene Classification and Mining of Molecular Markers Useful in Red Clover (Trifolium pratense) Breeding.</title>
        <authorList>
            <person name="Istvanek J."/>
            <person name="Dluhosova J."/>
            <person name="Dluhos P."/>
            <person name="Patkova L."/>
            <person name="Nedelnik J."/>
            <person name="Repkova J."/>
        </authorList>
    </citation>
    <scope>NUCLEOTIDE SEQUENCE [LARGE SCALE GENOMIC DNA]</scope>
    <source>
        <strain evidence="3">cv. Tatra</strain>
        <tissue evidence="2">Young leaves</tissue>
    </source>
</reference>
<evidence type="ECO:0000313" key="2">
    <source>
        <dbReference type="EMBL" id="PNX70285.1"/>
    </source>
</evidence>
<dbReference type="AlphaFoldDB" id="A0A2K3KVH5"/>
<sequence length="39" mass="4216">WLKPFGSDFESNDNDDEDDSGDDGFASFGSLLFTLLQGG</sequence>
<dbReference type="Proteomes" id="UP000236291">
    <property type="component" value="Unassembled WGS sequence"/>
</dbReference>
<reference evidence="2 3" key="1">
    <citation type="journal article" date="2014" name="Am. J. Bot.">
        <title>Genome assembly and annotation for red clover (Trifolium pratense; Fabaceae).</title>
        <authorList>
            <person name="Istvanek J."/>
            <person name="Jaros M."/>
            <person name="Krenek A."/>
            <person name="Repkova J."/>
        </authorList>
    </citation>
    <scope>NUCLEOTIDE SEQUENCE [LARGE SCALE GENOMIC DNA]</scope>
    <source>
        <strain evidence="3">cv. Tatra</strain>
        <tissue evidence="2">Young leaves</tissue>
    </source>
</reference>
<evidence type="ECO:0000256" key="1">
    <source>
        <dbReference type="SAM" id="MobiDB-lite"/>
    </source>
</evidence>
<proteinExistence type="predicted"/>
<gene>
    <name evidence="2" type="ORF">L195_g057239</name>
</gene>
<protein>
    <submittedName>
        <fullName evidence="2">Uncharacterized protein</fullName>
    </submittedName>
</protein>
<feature type="compositionally biased region" description="Acidic residues" evidence="1">
    <location>
        <begin position="10"/>
        <end position="22"/>
    </location>
</feature>